<proteinExistence type="predicted"/>
<keyword evidence="8" id="KW-1185">Reference proteome</keyword>
<dbReference type="AlphaFoldDB" id="A0AAV1JXQ1"/>
<feature type="domain" description="C2H2-type" evidence="6">
    <location>
        <begin position="503"/>
        <end position="533"/>
    </location>
</feature>
<evidence type="ECO:0000256" key="5">
    <source>
        <dbReference type="PROSITE-ProRule" id="PRU00042"/>
    </source>
</evidence>
<reference evidence="7 8" key="1">
    <citation type="submission" date="2023-11" db="EMBL/GenBank/DDBJ databases">
        <authorList>
            <person name="Okamura Y."/>
        </authorList>
    </citation>
    <scope>NUCLEOTIDE SEQUENCE [LARGE SCALE GENOMIC DNA]</scope>
</reference>
<dbReference type="Proteomes" id="UP001497472">
    <property type="component" value="Unassembled WGS sequence"/>
</dbReference>
<dbReference type="SMART" id="SM00355">
    <property type="entry name" value="ZnF_C2H2"/>
    <property type="match status" value="11"/>
</dbReference>
<keyword evidence="4" id="KW-0862">Zinc</keyword>
<dbReference type="Pfam" id="PF00096">
    <property type="entry name" value="zf-C2H2"/>
    <property type="match status" value="5"/>
</dbReference>
<keyword evidence="3 5" id="KW-0863">Zinc-finger</keyword>
<feature type="domain" description="C2H2-type" evidence="6">
    <location>
        <begin position="565"/>
        <end position="593"/>
    </location>
</feature>
<keyword evidence="1" id="KW-0479">Metal-binding</keyword>
<dbReference type="PROSITE" id="PS50157">
    <property type="entry name" value="ZINC_FINGER_C2H2_2"/>
    <property type="match status" value="6"/>
</dbReference>
<evidence type="ECO:0000256" key="1">
    <source>
        <dbReference type="ARBA" id="ARBA00022723"/>
    </source>
</evidence>
<dbReference type="InterPro" id="IPR013087">
    <property type="entry name" value="Znf_C2H2_type"/>
</dbReference>
<feature type="domain" description="C2H2-type" evidence="6">
    <location>
        <begin position="626"/>
        <end position="654"/>
    </location>
</feature>
<feature type="domain" description="C2H2-type" evidence="6">
    <location>
        <begin position="447"/>
        <end position="474"/>
    </location>
</feature>
<evidence type="ECO:0000313" key="8">
    <source>
        <dbReference type="Proteomes" id="UP001497472"/>
    </source>
</evidence>
<dbReference type="EMBL" id="CAVLEF010000215">
    <property type="protein sequence ID" value="CAK1553176.1"/>
    <property type="molecule type" value="Genomic_DNA"/>
</dbReference>
<evidence type="ECO:0000259" key="6">
    <source>
        <dbReference type="PROSITE" id="PS50157"/>
    </source>
</evidence>
<accession>A0AAV1JXQ1</accession>
<evidence type="ECO:0000256" key="4">
    <source>
        <dbReference type="ARBA" id="ARBA00022833"/>
    </source>
</evidence>
<evidence type="ECO:0000313" key="7">
    <source>
        <dbReference type="EMBL" id="CAK1553176.1"/>
    </source>
</evidence>
<dbReference type="InterPro" id="IPR036236">
    <property type="entry name" value="Znf_C2H2_sf"/>
</dbReference>
<comment type="caution">
    <text evidence="7">The sequence shown here is derived from an EMBL/GenBank/DDBJ whole genome shotgun (WGS) entry which is preliminary data.</text>
</comment>
<feature type="domain" description="C2H2-type" evidence="6">
    <location>
        <begin position="598"/>
        <end position="625"/>
    </location>
</feature>
<dbReference type="GO" id="GO:0005634">
    <property type="term" value="C:nucleus"/>
    <property type="evidence" value="ECO:0007669"/>
    <property type="project" value="UniProtKB-ARBA"/>
</dbReference>
<protein>
    <recommendedName>
        <fullName evidence="6">C2H2-type domain-containing protein</fullName>
    </recommendedName>
</protein>
<dbReference type="SUPFAM" id="SSF57667">
    <property type="entry name" value="beta-beta-alpha zinc fingers"/>
    <property type="match status" value="4"/>
</dbReference>
<dbReference type="PANTHER" id="PTHR24409">
    <property type="entry name" value="ZINC FINGER PROTEIN 142"/>
    <property type="match status" value="1"/>
</dbReference>
<feature type="domain" description="C2H2-type" evidence="6">
    <location>
        <begin position="536"/>
        <end position="564"/>
    </location>
</feature>
<dbReference type="GO" id="GO:0008270">
    <property type="term" value="F:zinc ion binding"/>
    <property type="evidence" value="ECO:0007669"/>
    <property type="project" value="UniProtKB-KW"/>
</dbReference>
<evidence type="ECO:0000256" key="3">
    <source>
        <dbReference type="ARBA" id="ARBA00022771"/>
    </source>
</evidence>
<dbReference type="Gene3D" id="3.30.160.60">
    <property type="entry name" value="Classic Zinc Finger"/>
    <property type="match status" value="5"/>
</dbReference>
<dbReference type="PROSITE" id="PS00028">
    <property type="entry name" value="ZINC_FINGER_C2H2_1"/>
    <property type="match status" value="6"/>
</dbReference>
<dbReference type="FunFam" id="3.30.160.60:FF:000446">
    <property type="entry name" value="Zinc finger protein"/>
    <property type="match status" value="1"/>
</dbReference>
<keyword evidence="2" id="KW-0677">Repeat</keyword>
<name>A0AAV1JXQ1_9NEOP</name>
<organism evidence="7 8">
    <name type="scientific">Leptosia nina</name>
    <dbReference type="NCBI Taxonomy" id="320188"/>
    <lineage>
        <taxon>Eukaryota</taxon>
        <taxon>Metazoa</taxon>
        <taxon>Ecdysozoa</taxon>
        <taxon>Arthropoda</taxon>
        <taxon>Hexapoda</taxon>
        <taxon>Insecta</taxon>
        <taxon>Pterygota</taxon>
        <taxon>Neoptera</taxon>
        <taxon>Endopterygota</taxon>
        <taxon>Lepidoptera</taxon>
        <taxon>Glossata</taxon>
        <taxon>Ditrysia</taxon>
        <taxon>Papilionoidea</taxon>
        <taxon>Pieridae</taxon>
        <taxon>Pierinae</taxon>
        <taxon>Leptosia</taxon>
    </lineage>
</organism>
<gene>
    <name evidence="7" type="ORF">LNINA_LOCUS12190</name>
</gene>
<sequence>MEVVSDGYYRVVCSGCLSVERSMVVINAASEIWKIYKHIVEESADGRLDDSLCVMDVSLCWECVALLRKFEKFKRQVQNAHEHLRVLTLSQGHESFDHTYMSQSLSSLEHCIKHDYDRVYVDYAQEIEQWSQPYITITTSNDKVKNESYDVSQALREQISLAIDDQVLEVPELILKNPVTGTLSHIVVGKDALVSSAEYNSVKGEFAELAIDPPQTSNANTSNTQSLVVSSDFVGEYTSQDELFTTRAPPPNQDESIRCKEEESKCGFVTQYMTQEEMLAAREEQKKKVQYVSAVYKCELCIMEFYIQQQVEEHFVAAHRERPGCMPCKICYVFVETAKFQAHIDKHYIRYICKMCGKVEYSSKLMSLHVQGHLDKKVSNGIIQIGDINLVKKHKKKKKENAPKPGDLRKLLSKTTIVGYQCLECDMFFKTSRARKNHVARAHREGLQCDLCKKRFVNKTTLITHLRLHDGPLPREKCPICDKMVRVIQLKYHIRRHQEKSRFECSECNKVFSQLATYQAHLKYSRAHASDNVFKFPCPMCHKGYPTKEAMQDHFNYQHLGKTTHKCPICNKPIASKANIEKHIMRVHREKKEKPRNHMCNICGKKFSDKKALNQHEVIHSADRPLTCEICSQTFKQKASLYTHKKRVHKVVPPKRVVEFMDKNETV</sequence>
<evidence type="ECO:0000256" key="2">
    <source>
        <dbReference type="ARBA" id="ARBA00022737"/>
    </source>
</evidence>